<organism evidence="1 2">
    <name type="scientific">Crepidotus variabilis</name>
    <dbReference type="NCBI Taxonomy" id="179855"/>
    <lineage>
        <taxon>Eukaryota</taxon>
        <taxon>Fungi</taxon>
        <taxon>Dikarya</taxon>
        <taxon>Basidiomycota</taxon>
        <taxon>Agaricomycotina</taxon>
        <taxon>Agaricomycetes</taxon>
        <taxon>Agaricomycetidae</taxon>
        <taxon>Agaricales</taxon>
        <taxon>Agaricineae</taxon>
        <taxon>Crepidotaceae</taxon>
        <taxon>Crepidotus</taxon>
    </lineage>
</organism>
<evidence type="ECO:0000313" key="1">
    <source>
        <dbReference type="EMBL" id="KAF9531485.1"/>
    </source>
</evidence>
<evidence type="ECO:0000313" key="2">
    <source>
        <dbReference type="Proteomes" id="UP000807306"/>
    </source>
</evidence>
<dbReference type="EMBL" id="MU157835">
    <property type="protein sequence ID" value="KAF9531485.1"/>
    <property type="molecule type" value="Genomic_DNA"/>
</dbReference>
<keyword evidence="2" id="KW-1185">Reference proteome</keyword>
<accession>A0A9P6JTE2</accession>
<proteinExistence type="predicted"/>
<comment type="caution">
    <text evidence="1">The sequence shown here is derived from an EMBL/GenBank/DDBJ whole genome shotgun (WGS) entry which is preliminary data.</text>
</comment>
<reference evidence="1" key="1">
    <citation type="submission" date="2020-11" db="EMBL/GenBank/DDBJ databases">
        <authorList>
            <consortium name="DOE Joint Genome Institute"/>
            <person name="Ahrendt S."/>
            <person name="Riley R."/>
            <person name="Andreopoulos W."/>
            <person name="Labutti K."/>
            <person name="Pangilinan J."/>
            <person name="Ruiz-Duenas F.J."/>
            <person name="Barrasa J.M."/>
            <person name="Sanchez-Garcia M."/>
            <person name="Camarero S."/>
            <person name="Miyauchi S."/>
            <person name="Serrano A."/>
            <person name="Linde D."/>
            <person name="Babiker R."/>
            <person name="Drula E."/>
            <person name="Ayuso-Fernandez I."/>
            <person name="Pacheco R."/>
            <person name="Padilla G."/>
            <person name="Ferreira P."/>
            <person name="Barriuso J."/>
            <person name="Kellner H."/>
            <person name="Castanera R."/>
            <person name="Alfaro M."/>
            <person name="Ramirez L."/>
            <person name="Pisabarro A.G."/>
            <person name="Kuo A."/>
            <person name="Tritt A."/>
            <person name="Lipzen A."/>
            <person name="He G."/>
            <person name="Yan M."/>
            <person name="Ng V."/>
            <person name="Cullen D."/>
            <person name="Martin F."/>
            <person name="Rosso M.-N."/>
            <person name="Henrissat B."/>
            <person name="Hibbett D."/>
            <person name="Martinez A.T."/>
            <person name="Grigoriev I.V."/>
        </authorList>
    </citation>
    <scope>NUCLEOTIDE SEQUENCE</scope>
    <source>
        <strain evidence="1">CBS 506.95</strain>
    </source>
</reference>
<name>A0A9P6JTE2_9AGAR</name>
<sequence>MAEDDVVAQEAKVGYRSVRGAAFATLGTRDFSIWDIYSFLAHRNQATSKIGPGIDGWYISRRVDLNQSNSLPFIASPLLLMPPYPPLSSVSVLATTDWDQYIVVDLKVPENLSPQYSIHLTEIGTYSLGGALSDRRLFALCLDRGNPTGSLSFYISPSPDQLS</sequence>
<dbReference type="AlphaFoldDB" id="A0A9P6JTE2"/>
<dbReference type="OrthoDB" id="339325at2759"/>
<dbReference type="Proteomes" id="UP000807306">
    <property type="component" value="Unassembled WGS sequence"/>
</dbReference>
<gene>
    <name evidence="1" type="ORF">CPB83DRAFT_833599</name>
</gene>
<protein>
    <submittedName>
        <fullName evidence="1">Uncharacterized protein</fullName>
    </submittedName>
</protein>